<name>A0A8S5PRM5_9CAUD</name>
<protein>
    <submittedName>
        <fullName evidence="1">Uncharacterized protein</fullName>
    </submittedName>
</protein>
<reference evidence="1" key="1">
    <citation type="journal article" date="2021" name="Proc. Natl. Acad. Sci. U.S.A.">
        <title>A Catalog of Tens of Thousands of Viruses from Human Metagenomes Reveals Hidden Associations with Chronic Diseases.</title>
        <authorList>
            <person name="Tisza M.J."/>
            <person name="Buck C.B."/>
        </authorList>
    </citation>
    <scope>NUCLEOTIDE SEQUENCE</scope>
    <source>
        <strain evidence="1">Ct96x5</strain>
    </source>
</reference>
<dbReference type="EMBL" id="BK015488">
    <property type="protein sequence ID" value="DAE09432.1"/>
    <property type="molecule type" value="Genomic_DNA"/>
</dbReference>
<evidence type="ECO:0000313" key="1">
    <source>
        <dbReference type="EMBL" id="DAE09432.1"/>
    </source>
</evidence>
<sequence>MMTTTLTWHDARTESPKTTGQFLCVTTEGKIKTEKYFAKAKNPRWENNKYTVILWADVELYLL</sequence>
<organism evidence="1">
    <name type="scientific">Siphoviridae sp. ct96x5</name>
    <dbReference type="NCBI Taxonomy" id="2825367"/>
    <lineage>
        <taxon>Viruses</taxon>
        <taxon>Duplodnaviria</taxon>
        <taxon>Heunggongvirae</taxon>
        <taxon>Uroviricota</taxon>
        <taxon>Caudoviricetes</taxon>
    </lineage>
</organism>
<accession>A0A8S5PRM5</accession>
<proteinExistence type="predicted"/>